<sequence length="308" mass="34610">MEPIYLNSLNSTEFKKIIDSFDYVFSDCDGVIWSDVPYPGVGEFFHRIKQLGKTVQFVSNNSVRSRKKYEDLFDAANIKCGFENLIIPSIAIAEYLNASNFDKTVYCMTCPETINILKSYGLKCKNGPEDGAELYTSYLDYFDDDDEIGAVVFDNDYNINLAKMYKAITYLRRPEVIYLSGASDHYVYLKRGYISLGPGLFNNVVNEETNRVPIVLGKPGELLGEFAMKRSGVTEPSRVLFIGDMIKQDVGLGKVAGFKTLLVLTNHTREDMMAHPHLKPDFYADSLGSLVPILNNVCLLDIKAKSSI</sequence>
<dbReference type="EMBL" id="CAVLGL010000079">
    <property type="protein sequence ID" value="CAK1585179.1"/>
    <property type="molecule type" value="Genomic_DNA"/>
</dbReference>
<feature type="active site" description="Proton donor" evidence="2">
    <location>
        <position position="29"/>
    </location>
</feature>
<keyword evidence="6" id="KW-1185">Reference proteome</keyword>
<organism evidence="5 6">
    <name type="scientific">Parnassius mnemosyne</name>
    <name type="common">clouded apollo</name>
    <dbReference type="NCBI Taxonomy" id="213953"/>
    <lineage>
        <taxon>Eukaryota</taxon>
        <taxon>Metazoa</taxon>
        <taxon>Ecdysozoa</taxon>
        <taxon>Arthropoda</taxon>
        <taxon>Hexapoda</taxon>
        <taxon>Insecta</taxon>
        <taxon>Pterygota</taxon>
        <taxon>Neoptera</taxon>
        <taxon>Endopterygota</taxon>
        <taxon>Lepidoptera</taxon>
        <taxon>Glossata</taxon>
        <taxon>Ditrysia</taxon>
        <taxon>Papilionoidea</taxon>
        <taxon>Papilionidae</taxon>
        <taxon>Parnassiinae</taxon>
        <taxon>Parnassini</taxon>
        <taxon>Parnassius</taxon>
        <taxon>Driopa</taxon>
    </lineage>
</organism>
<keyword evidence="1" id="KW-0378">Hydrolase</keyword>
<dbReference type="Pfam" id="PF13242">
    <property type="entry name" value="Hydrolase_like"/>
    <property type="match status" value="1"/>
</dbReference>
<dbReference type="PIRSF" id="PIRSF000915">
    <property type="entry name" value="PGP-type_phosphatase"/>
    <property type="match status" value="1"/>
</dbReference>
<dbReference type="GO" id="GO:0046872">
    <property type="term" value="F:metal ion binding"/>
    <property type="evidence" value="ECO:0007669"/>
    <property type="project" value="UniProtKB-KW"/>
</dbReference>
<evidence type="ECO:0000256" key="4">
    <source>
        <dbReference type="PIRSR" id="PIRSR000915-3"/>
    </source>
</evidence>
<dbReference type="AlphaFoldDB" id="A0AAV1KRE3"/>
<protein>
    <recommendedName>
        <fullName evidence="7">4-nitrophenylphosphatase</fullName>
    </recommendedName>
</protein>
<dbReference type="NCBIfam" id="TIGR01460">
    <property type="entry name" value="HAD-SF-IIA"/>
    <property type="match status" value="1"/>
</dbReference>
<evidence type="ECO:0000313" key="6">
    <source>
        <dbReference type="Proteomes" id="UP001314205"/>
    </source>
</evidence>
<reference evidence="5 6" key="1">
    <citation type="submission" date="2023-11" db="EMBL/GenBank/DDBJ databases">
        <authorList>
            <person name="Hedman E."/>
            <person name="Englund M."/>
            <person name="Stromberg M."/>
            <person name="Nyberg Akerstrom W."/>
            <person name="Nylinder S."/>
            <person name="Jareborg N."/>
            <person name="Kallberg Y."/>
            <person name="Kronander E."/>
        </authorList>
    </citation>
    <scope>NUCLEOTIDE SEQUENCE [LARGE SCALE GENOMIC DNA]</scope>
</reference>
<evidence type="ECO:0000256" key="2">
    <source>
        <dbReference type="PIRSR" id="PIRSR000915-1"/>
    </source>
</evidence>
<dbReference type="SUPFAM" id="SSF56784">
    <property type="entry name" value="HAD-like"/>
    <property type="match status" value="1"/>
</dbReference>
<name>A0AAV1KRE3_9NEOP</name>
<feature type="binding site" evidence="3">
    <location>
        <begin position="59"/>
        <end position="61"/>
    </location>
    <ligand>
        <name>substrate</name>
    </ligand>
</feature>
<dbReference type="InterPro" id="IPR006357">
    <property type="entry name" value="HAD-SF_hydro_IIA"/>
</dbReference>
<comment type="cofactor">
    <cofactor evidence="4">
        <name>Mg(2+)</name>
        <dbReference type="ChEBI" id="CHEBI:18420"/>
    </cofactor>
    <text evidence="4">Divalent metal ions. Mg(2+) is the most effective.</text>
</comment>
<evidence type="ECO:0000256" key="1">
    <source>
        <dbReference type="PIRNR" id="PIRNR000915"/>
    </source>
</evidence>
<evidence type="ECO:0000313" key="5">
    <source>
        <dbReference type="EMBL" id="CAK1585179.1"/>
    </source>
</evidence>
<dbReference type="Pfam" id="PF13344">
    <property type="entry name" value="Hydrolase_6"/>
    <property type="match status" value="1"/>
</dbReference>
<comment type="caution">
    <text evidence="5">The sequence shown here is derived from an EMBL/GenBank/DDBJ whole genome shotgun (WGS) entry which is preliminary data.</text>
</comment>
<comment type="similarity">
    <text evidence="1">Belongs to the HAD-like hydrolase superfamily.</text>
</comment>
<proteinExistence type="inferred from homology"/>
<feature type="binding site" evidence="4">
    <location>
        <position position="27"/>
    </location>
    <ligand>
        <name>Mg(2+)</name>
        <dbReference type="ChEBI" id="CHEBI:18420"/>
    </ligand>
</feature>
<evidence type="ECO:0008006" key="7">
    <source>
        <dbReference type="Google" id="ProtNLM"/>
    </source>
</evidence>
<keyword evidence="4" id="KW-0479">Metal-binding</keyword>
<feature type="binding site" evidence="4">
    <location>
        <position position="244"/>
    </location>
    <ligand>
        <name>Mg(2+)</name>
        <dbReference type="ChEBI" id="CHEBI:18420"/>
    </ligand>
</feature>
<gene>
    <name evidence="5" type="ORF">PARMNEM_LOCUS6307</name>
</gene>
<dbReference type="InterPro" id="IPR023214">
    <property type="entry name" value="HAD_sf"/>
</dbReference>
<keyword evidence="4" id="KW-0460">Magnesium</keyword>
<feature type="binding site" evidence="3">
    <location>
        <position position="218"/>
    </location>
    <ligand>
        <name>substrate</name>
    </ligand>
</feature>
<accession>A0AAV1KRE3</accession>
<dbReference type="InterPro" id="IPR036412">
    <property type="entry name" value="HAD-like_sf"/>
</dbReference>
<dbReference type="PANTHER" id="PTHR19288">
    <property type="entry name" value="4-NITROPHENYLPHOSPHATASE-RELATED"/>
    <property type="match status" value="1"/>
</dbReference>
<dbReference type="Proteomes" id="UP001314205">
    <property type="component" value="Unassembled WGS sequence"/>
</dbReference>
<dbReference type="PANTHER" id="PTHR19288:SF4">
    <property type="entry name" value="RE04130P-RELATED"/>
    <property type="match status" value="1"/>
</dbReference>
<dbReference type="GO" id="GO:0016791">
    <property type="term" value="F:phosphatase activity"/>
    <property type="evidence" value="ECO:0007669"/>
    <property type="project" value="TreeGrafter"/>
</dbReference>
<feature type="active site" description="Proton donor" evidence="2">
    <location>
        <position position="27"/>
    </location>
</feature>
<feature type="binding site" evidence="4">
    <location>
        <position position="29"/>
    </location>
    <ligand>
        <name>Mg(2+)</name>
        <dbReference type="ChEBI" id="CHEBI:18420"/>
    </ligand>
</feature>
<evidence type="ECO:0000256" key="3">
    <source>
        <dbReference type="PIRSR" id="PIRSR000915-2"/>
    </source>
</evidence>
<dbReference type="GO" id="GO:0005737">
    <property type="term" value="C:cytoplasm"/>
    <property type="evidence" value="ECO:0007669"/>
    <property type="project" value="TreeGrafter"/>
</dbReference>
<dbReference type="Gene3D" id="3.40.50.1000">
    <property type="entry name" value="HAD superfamily/HAD-like"/>
    <property type="match status" value="2"/>
</dbReference>